<keyword evidence="3" id="KW-1185">Reference proteome</keyword>
<protein>
    <submittedName>
        <fullName evidence="2">Fe-assimilating 2</fullName>
    </submittedName>
</protein>
<sequence length="330" mass="35047">MRLLATAALLLAACSACAAQSVAPNTTGITLGGHKFGSNVGGYALFPRDVCDIATVLSGNFPTYPNFTAATSIWASGKNVPSRNGGARSLKGFGTTYYTTPGPYRQMLKLLPIGMVMYNFMMHEVQSGLNRTETKSEGYTDIVEGAPHNLEEAWAMYAGSYPCGPQALVEEMSRHFGLMRDSADRATCESLVHNQIFTYFQRMYAAAKAGNAAAFRAAHNYFASTLLGTLKSTFEASRLAAAGKDPMPTLGKAVGYWKAIEAVVASAKPASAIRVNSALDMRKKPSATAYNQVKAALEAAYPILGVKKSLVGTLGARTSLSCDGSKFARA</sequence>
<dbReference type="InterPro" id="IPR011643">
    <property type="entry name" value="HCR1"/>
</dbReference>
<name>A0A2P6TN26_CHLSO</name>
<keyword evidence="1" id="KW-0732">Signal</keyword>
<evidence type="ECO:0000313" key="3">
    <source>
        <dbReference type="Proteomes" id="UP000239899"/>
    </source>
</evidence>
<dbReference type="Proteomes" id="UP000239899">
    <property type="component" value="Unassembled WGS sequence"/>
</dbReference>
<feature type="chain" id="PRO_5015118152" evidence="1">
    <location>
        <begin position="20"/>
        <end position="330"/>
    </location>
</feature>
<evidence type="ECO:0000313" key="2">
    <source>
        <dbReference type="EMBL" id="PRW45734.1"/>
    </source>
</evidence>
<comment type="caution">
    <text evidence="2">The sequence shown here is derived from an EMBL/GenBank/DDBJ whole genome shotgun (WGS) entry which is preliminary data.</text>
</comment>
<feature type="signal peptide" evidence="1">
    <location>
        <begin position="1"/>
        <end position="19"/>
    </location>
</feature>
<reference evidence="2 3" key="1">
    <citation type="journal article" date="2018" name="Plant J.">
        <title>Genome sequences of Chlorella sorokiniana UTEX 1602 and Micractinium conductrix SAG 241.80: implications to maltose excretion by a green alga.</title>
        <authorList>
            <person name="Arriola M.B."/>
            <person name="Velmurugan N."/>
            <person name="Zhang Y."/>
            <person name="Plunkett M.H."/>
            <person name="Hondzo H."/>
            <person name="Barney B.M."/>
        </authorList>
    </citation>
    <scope>NUCLEOTIDE SEQUENCE [LARGE SCALE GENOMIC DNA]</scope>
    <source>
        <strain evidence="3">UTEX 1602</strain>
    </source>
</reference>
<dbReference type="OrthoDB" id="514512at2759"/>
<dbReference type="AlphaFoldDB" id="A0A2P6TN26"/>
<dbReference type="EMBL" id="LHPG02000011">
    <property type="protein sequence ID" value="PRW45734.1"/>
    <property type="molecule type" value="Genomic_DNA"/>
</dbReference>
<gene>
    <name evidence="2" type="ORF">C2E21_6014</name>
</gene>
<evidence type="ECO:0000256" key="1">
    <source>
        <dbReference type="SAM" id="SignalP"/>
    </source>
</evidence>
<organism evidence="2 3">
    <name type="scientific">Chlorella sorokiniana</name>
    <name type="common">Freshwater green alga</name>
    <dbReference type="NCBI Taxonomy" id="3076"/>
    <lineage>
        <taxon>Eukaryota</taxon>
        <taxon>Viridiplantae</taxon>
        <taxon>Chlorophyta</taxon>
        <taxon>core chlorophytes</taxon>
        <taxon>Trebouxiophyceae</taxon>
        <taxon>Chlorellales</taxon>
        <taxon>Chlorellaceae</taxon>
        <taxon>Chlorella clade</taxon>
        <taxon>Chlorella</taxon>
    </lineage>
</organism>
<dbReference type="Pfam" id="PF07692">
    <property type="entry name" value="Fea1"/>
    <property type="match status" value="2"/>
</dbReference>
<proteinExistence type="predicted"/>
<accession>A0A2P6TN26</accession>